<dbReference type="NCBIfam" id="TIGR00172">
    <property type="entry name" value="maf"/>
    <property type="match status" value="1"/>
</dbReference>
<dbReference type="Gene3D" id="3.90.950.10">
    <property type="match status" value="1"/>
</dbReference>
<evidence type="ECO:0000256" key="1">
    <source>
        <dbReference type="ARBA" id="ARBA00001968"/>
    </source>
</evidence>
<protein>
    <submittedName>
        <fullName evidence="3">Putative nucleic acid-binding protein asmtl</fullName>
    </submittedName>
</protein>
<evidence type="ECO:0000313" key="3">
    <source>
        <dbReference type="EMBL" id="JAP63924.1"/>
    </source>
</evidence>
<keyword evidence="2" id="KW-0378">Hydrolase</keyword>
<dbReference type="GO" id="GO:0047429">
    <property type="term" value="F:nucleoside triphosphate diphosphatase activity"/>
    <property type="evidence" value="ECO:0007669"/>
    <property type="project" value="InterPro"/>
</dbReference>
<dbReference type="CDD" id="cd00555">
    <property type="entry name" value="Maf"/>
    <property type="match status" value="1"/>
</dbReference>
<organism evidence="3">
    <name type="scientific">Hyalomma excavatum</name>
    <dbReference type="NCBI Taxonomy" id="257692"/>
    <lineage>
        <taxon>Eukaryota</taxon>
        <taxon>Metazoa</taxon>
        <taxon>Ecdysozoa</taxon>
        <taxon>Arthropoda</taxon>
        <taxon>Chelicerata</taxon>
        <taxon>Arachnida</taxon>
        <taxon>Acari</taxon>
        <taxon>Parasitiformes</taxon>
        <taxon>Ixodida</taxon>
        <taxon>Ixodoidea</taxon>
        <taxon>Ixodidae</taxon>
        <taxon>Hyalomminae</taxon>
        <taxon>Hyalomma</taxon>
    </lineage>
</organism>
<dbReference type="PANTHER" id="PTHR43213:SF5">
    <property type="entry name" value="BIFUNCTIONAL DTTP_UTP PYROPHOSPHATASE_METHYLTRANSFERASE PROTEIN-RELATED"/>
    <property type="match status" value="1"/>
</dbReference>
<dbReference type="EMBL" id="GEFH01004657">
    <property type="protein sequence ID" value="JAP63924.1"/>
    <property type="molecule type" value="mRNA"/>
</dbReference>
<name>A0A131X8S3_9ACAR</name>
<evidence type="ECO:0000256" key="2">
    <source>
        <dbReference type="ARBA" id="ARBA00022801"/>
    </source>
</evidence>
<sequence>MLEPLLCALDKKRIILASASPRRKEILNMLGFRYDVVASNFEESLDRNAFTTPTEYCVRTAEGKARDVARILQEKNEVVDFVIGADTIVVKGNKLYEKPKDKSDAERMLNELSGEGHIVQTGVALIYRCKDDLRCMSFHETTEVFMAPMSQEIIKAYVHTGEPLDKAGAYAIQGKGGSLVEKIVGDFYNVMGFPLHRFCKELGDLCARLDSVK</sequence>
<dbReference type="SUPFAM" id="SSF52972">
    <property type="entry name" value="ITPase-like"/>
    <property type="match status" value="1"/>
</dbReference>
<proteinExistence type="evidence at transcript level"/>
<dbReference type="InterPro" id="IPR003697">
    <property type="entry name" value="Maf-like"/>
</dbReference>
<dbReference type="PANTHER" id="PTHR43213">
    <property type="entry name" value="BIFUNCTIONAL DTTP/UTP PYROPHOSPHATASE/METHYLTRANSFERASE PROTEIN-RELATED"/>
    <property type="match status" value="1"/>
</dbReference>
<dbReference type="AlphaFoldDB" id="A0A131X8S3"/>
<dbReference type="HAMAP" id="MF_00528">
    <property type="entry name" value="Maf"/>
    <property type="match status" value="1"/>
</dbReference>
<accession>A0A131X8S3</accession>
<reference evidence="3" key="1">
    <citation type="journal article" date="2017" name="Ticks Tick Borne Dis.">
        <title>An insight into the sialome of Hyalomma excavatum.</title>
        <authorList>
            <person name="Ribeiro J.M."/>
            <person name="Slovak M."/>
            <person name="Francischetti I.M."/>
        </authorList>
    </citation>
    <scope>NUCLEOTIDE SEQUENCE</scope>
    <source>
        <strain evidence="3">Samish</strain>
        <tissue evidence="3">Salivary glands</tissue>
    </source>
</reference>
<dbReference type="InterPro" id="IPR029001">
    <property type="entry name" value="ITPase-like_fam"/>
</dbReference>
<comment type="cofactor">
    <cofactor evidence="1">
        <name>a divalent metal cation</name>
        <dbReference type="ChEBI" id="CHEBI:60240"/>
    </cofactor>
</comment>
<dbReference type="Pfam" id="PF02545">
    <property type="entry name" value="Maf"/>
    <property type="match status" value="1"/>
</dbReference>
<dbReference type="PIRSF" id="PIRSF006305">
    <property type="entry name" value="Maf"/>
    <property type="match status" value="1"/>
</dbReference>